<dbReference type="Gene3D" id="2.30.30.40">
    <property type="entry name" value="SH3 Domains"/>
    <property type="match status" value="2"/>
</dbReference>
<evidence type="ECO:0000313" key="1">
    <source>
        <dbReference type="EMBL" id="RZI46072.1"/>
    </source>
</evidence>
<evidence type="ECO:0008006" key="3">
    <source>
        <dbReference type="Google" id="ProtNLM"/>
    </source>
</evidence>
<name>A0A4Q7DH89_9PROT</name>
<evidence type="ECO:0000313" key="2">
    <source>
        <dbReference type="Proteomes" id="UP000293550"/>
    </source>
</evidence>
<keyword evidence="2" id="KW-1185">Reference proteome</keyword>
<dbReference type="EMBL" id="SCFB01000005">
    <property type="protein sequence ID" value="RZI46072.1"/>
    <property type="molecule type" value="Genomic_DNA"/>
</dbReference>
<reference evidence="1 2" key="1">
    <citation type="submission" date="2018-10" db="EMBL/GenBank/DDBJ databases">
        <title>An updated phylogeny of the Alphaproteobacteria reveals that the parasitic Rickettsiales and Holosporales have independent origins.</title>
        <authorList>
            <person name="Munoz-Gomez S.A."/>
            <person name="Hess S."/>
            <person name="Burger G."/>
            <person name="Lang B.F."/>
            <person name="Susko E."/>
            <person name="Slamovits C.H."/>
            <person name="Roger A.J."/>
        </authorList>
    </citation>
    <scope>NUCLEOTIDE SEQUENCE [LARGE SCALE GENOMIC DNA]</scope>
    <source>
        <strain evidence="1">HOLO01</strain>
    </source>
</reference>
<dbReference type="InterPro" id="IPR010466">
    <property type="entry name" value="DUF1058"/>
</dbReference>
<dbReference type="Pfam" id="PF06347">
    <property type="entry name" value="SH3_4"/>
    <property type="match status" value="2"/>
</dbReference>
<dbReference type="Proteomes" id="UP000293550">
    <property type="component" value="Unassembled WGS sequence"/>
</dbReference>
<accession>A0A4Q7DH89</accession>
<dbReference type="OrthoDB" id="9810773at2"/>
<dbReference type="AlphaFoldDB" id="A0A4Q7DH89"/>
<protein>
    <recommendedName>
        <fullName evidence="3">SH3b domain-containing protein</fullName>
    </recommendedName>
</protein>
<comment type="caution">
    <text evidence="1">The sequence shown here is derived from an EMBL/GenBank/DDBJ whole genome shotgun (WGS) entry which is preliminary data.</text>
</comment>
<proteinExistence type="predicted"/>
<gene>
    <name evidence="1" type="ORF">EQU50_03835</name>
</gene>
<organism evidence="1 2">
    <name type="scientific">Candidatus Finniella inopinata</name>
    <dbReference type="NCBI Taxonomy" id="1696036"/>
    <lineage>
        <taxon>Bacteria</taxon>
        <taxon>Pseudomonadati</taxon>
        <taxon>Pseudomonadota</taxon>
        <taxon>Alphaproteobacteria</taxon>
        <taxon>Holosporales</taxon>
        <taxon>Candidatus Paracaedibacteraceae</taxon>
        <taxon>Candidatus Finniella</taxon>
    </lineage>
</organism>
<dbReference type="RefSeq" id="WP_130153830.1">
    <property type="nucleotide sequence ID" value="NZ_SCFB01000005.1"/>
</dbReference>
<sequence length="204" mass="23892">MSTLPLSRIGPEKFRHRRFSCSRLHSDARSLFFAPILETVWVKKTVLLLILLVFCQPIWALPNALPLPRYVSLRSNSVNLHVGPGKNYPVEWRYVLQNLPVEIIAEFDTWRQIRDWQGTEGWVHKSLLSGKRTVWILHKQRPLRKKPDEKSTIIAHLQPGVIAKVLEGQGNWCKIEIKSNNTTYKGWIKRRCLWGIYPNEMKFD</sequence>